<dbReference type="GO" id="GO:0006419">
    <property type="term" value="P:alanyl-tRNA aminoacylation"/>
    <property type="evidence" value="ECO:0007669"/>
    <property type="project" value="InterPro"/>
</dbReference>
<dbReference type="OrthoDB" id="288942at2759"/>
<feature type="domain" description="Threonyl/alanyl tRNA synthetase SAD" evidence="3">
    <location>
        <begin position="199"/>
        <end position="243"/>
    </location>
</feature>
<dbReference type="GO" id="GO:0005524">
    <property type="term" value="F:ATP binding"/>
    <property type="evidence" value="ECO:0007669"/>
    <property type="project" value="InterPro"/>
</dbReference>
<dbReference type="EMBL" id="JANBTW010000171">
    <property type="protein sequence ID" value="KAJ2668903.1"/>
    <property type="molecule type" value="Genomic_DNA"/>
</dbReference>
<evidence type="ECO:0000313" key="5">
    <source>
        <dbReference type="Proteomes" id="UP001151518"/>
    </source>
</evidence>
<evidence type="ECO:0000313" key="4">
    <source>
        <dbReference type="EMBL" id="KAJ2668903.1"/>
    </source>
</evidence>
<dbReference type="Gene3D" id="3.30.980.10">
    <property type="entry name" value="Threonyl-trna Synthetase, Chain A, domain 2"/>
    <property type="match status" value="1"/>
</dbReference>
<dbReference type="Pfam" id="PF01411">
    <property type="entry name" value="tRNA-synt_2c"/>
    <property type="match status" value="1"/>
</dbReference>
<dbReference type="Gene3D" id="2.40.30.130">
    <property type="match status" value="1"/>
</dbReference>
<dbReference type="InterPro" id="IPR018163">
    <property type="entry name" value="Thr/Ala-tRNA-synth_IIc_edit"/>
</dbReference>
<accession>A0A9W8KVM0</accession>
<comment type="cofactor">
    <cofactor evidence="1">
        <name>Zn(2+)</name>
        <dbReference type="ChEBI" id="CHEBI:29105"/>
    </cofactor>
</comment>
<dbReference type="AlphaFoldDB" id="A0A9W8KVM0"/>
<dbReference type="InterPro" id="IPR009000">
    <property type="entry name" value="Transl_B-barrel_sf"/>
</dbReference>
<organism evidence="4 5">
    <name type="scientific">Coemansia spiralis</name>
    <dbReference type="NCBI Taxonomy" id="417178"/>
    <lineage>
        <taxon>Eukaryota</taxon>
        <taxon>Fungi</taxon>
        <taxon>Fungi incertae sedis</taxon>
        <taxon>Zoopagomycota</taxon>
        <taxon>Kickxellomycotina</taxon>
        <taxon>Kickxellomycetes</taxon>
        <taxon>Kickxellales</taxon>
        <taxon>Kickxellaceae</taxon>
        <taxon>Coemansia</taxon>
    </lineage>
</organism>
<proteinExistence type="inferred from homology"/>
<reference evidence="4" key="1">
    <citation type="submission" date="2022-07" db="EMBL/GenBank/DDBJ databases">
        <title>Phylogenomic reconstructions and comparative analyses of Kickxellomycotina fungi.</title>
        <authorList>
            <person name="Reynolds N.K."/>
            <person name="Stajich J.E."/>
            <person name="Barry K."/>
            <person name="Grigoriev I.V."/>
            <person name="Crous P."/>
            <person name="Smith M.E."/>
        </authorList>
    </citation>
    <scope>NUCLEOTIDE SEQUENCE</scope>
    <source>
        <strain evidence="4">NRRL 3115</strain>
    </source>
</reference>
<sequence>MATKLCYFDNTYQFEGQATLEKLIDTSNDQEGCSDEVLAKTLSKHPFAVILDQTLFYPQGGGQPTDVGTIRFDADTEFAVRHVFMHKGLVYHQGDFAKLGHKAVPGCVARLFVDKDTRLQNARCHSGGHVIFSIIRDNKEWSHMNEKKGHHFADGAYVEFQGILPELESVESFQQKVDSVVNQHVPVKSFTREVDGAPLRYIQVGEYLQNACGGTHVRNTGELGRICIKKIARRNGQNITKISYKIENLGS</sequence>
<evidence type="ECO:0000259" key="3">
    <source>
        <dbReference type="SMART" id="SM00863"/>
    </source>
</evidence>
<gene>
    <name evidence="4" type="ORF">GGI25_006317</name>
</gene>
<comment type="similarity">
    <text evidence="2">Belongs to the class-II aminoacyl-tRNA synthetase family. Alax-L subfamily.</text>
</comment>
<dbReference type="PANTHER" id="PTHR43462:SF2">
    <property type="entry name" value="THREONYL AND ALANYL TRNA SYNTHETASE SECOND ADDITIONAL DOMAIN-CONTAINING PROTEIN"/>
    <property type="match status" value="1"/>
</dbReference>
<dbReference type="Pfam" id="PF07973">
    <property type="entry name" value="tRNA_SAD"/>
    <property type="match status" value="1"/>
</dbReference>
<dbReference type="InterPro" id="IPR012947">
    <property type="entry name" value="tRNA_SAD"/>
</dbReference>
<dbReference type="InterPro" id="IPR051335">
    <property type="entry name" value="Alanyl-tRNA_Editing_Enzymes"/>
</dbReference>
<dbReference type="InterPro" id="IPR018164">
    <property type="entry name" value="Ala-tRNA-synth_IIc_N"/>
</dbReference>
<evidence type="ECO:0000256" key="2">
    <source>
        <dbReference type="ARBA" id="ARBA00008429"/>
    </source>
</evidence>
<name>A0A9W8KVM0_9FUNG</name>
<dbReference type="SUPFAM" id="SSF55186">
    <property type="entry name" value="ThrRS/AlaRS common domain"/>
    <property type="match status" value="1"/>
</dbReference>
<dbReference type="SMART" id="SM00863">
    <property type="entry name" value="tRNA_SAD"/>
    <property type="match status" value="1"/>
</dbReference>
<dbReference type="PANTHER" id="PTHR43462">
    <property type="entry name" value="ALANYL-TRNA EDITING PROTEIN"/>
    <property type="match status" value="1"/>
</dbReference>
<evidence type="ECO:0000256" key="1">
    <source>
        <dbReference type="ARBA" id="ARBA00001947"/>
    </source>
</evidence>
<dbReference type="Proteomes" id="UP001151518">
    <property type="component" value="Unassembled WGS sequence"/>
</dbReference>
<dbReference type="GO" id="GO:0004813">
    <property type="term" value="F:alanine-tRNA ligase activity"/>
    <property type="evidence" value="ECO:0007669"/>
    <property type="project" value="InterPro"/>
</dbReference>
<comment type="caution">
    <text evidence="4">The sequence shown here is derived from an EMBL/GenBank/DDBJ whole genome shotgun (WGS) entry which is preliminary data.</text>
</comment>
<dbReference type="SUPFAM" id="SSF50447">
    <property type="entry name" value="Translation proteins"/>
    <property type="match status" value="1"/>
</dbReference>
<protein>
    <recommendedName>
        <fullName evidence="3">Threonyl/alanyl tRNA synthetase SAD domain-containing protein</fullName>
    </recommendedName>
</protein>